<organism evidence="1 2">
    <name type="scientific">Spiroplasma helicoides</name>
    <dbReference type="NCBI Taxonomy" id="216938"/>
    <lineage>
        <taxon>Bacteria</taxon>
        <taxon>Bacillati</taxon>
        <taxon>Mycoplasmatota</taxon>
        <taxon>Mollicutes</taxon>
        <taxon>Entomoplasmatales</taxon>
        <taxon>Spiroplasmataceae</taxon>
        <taxon>Spiroplasma</taxon>
    </lineage>
</organism>
<dbReference type="EMBL" id="CP017015">
    <property type="protein sequence ID" value="AOG60685.1"/>
    <property type="molecule type" value="Genomic_DNA"/>
</dbReference>
<evidence type="ECO:0000313" key="1">
    <source>
        <dbReference type="EMBL" id="AOG60685.1"/>
    </source>
</evidence>
<accession>A0A1B3SL80</accession>
<protein>
    <submittedName>
        <fullName evidence="1">Uncharacterized protein</fullName>
    </submittedName>
</protein>
<reference evidence="1 2" key="1">
    <citation type="submission" date="2016-08" db="EMBL/GenBank/DDBJ databases">
        <title>Complete genome sequence of Spiroplasma helicoides TABS-2 (DSM 22551).</title>
        <authorList>
            <person name="Shen W.-Y."/>
            <person name="Lo W.-S."/>
            <person name="Lai Y.-C."/>
            <person name="Kuo C.-H."/>
        </authorList>
    </citation>
    <scope>NUCLEOTIDE SEQUENCE [LARGE SCALE GENOMIC DNA]</scope>
    <source>
        <strain evidence="1 2">TABS-2</strain>
    </source>
</reference>
<name>A0A1B3SL80_9MOLU</name>
<sequence length="122" mass="13596">MTRSESMLHVKNVSGTYVEVQDKNSESFLGSLKSLFVELSDLKVKATKDKDDATLTDETIYLFTIKGSKDDKSFTLSLISTKPTLKQKGEIQNTEENPVQNKVLFVKTIAIPQPKAEDLAKV</sequence>
<dbReference type="RefSeq" id="WP_069116803.1">
    <property type="nucleotide sequence ID" value="NZ_CP017015.1"/>
</dbReference>
<proteinExistence type="predicted"/>
<gene>
    <name evidence="1" type="ORF">SHELI_v1c07360</name>
</gene>
<dbReference type="KEGG" id="shj:SHELI_v1c07360"/>
<dbReference type="AlphaFoldDB" id="A0A1B3SL80"/>
<dbReference type="STRING" id="216938.SHELI_v1c07360"/>
<dbReference type="Proteomes" id="UP000094378">
    <property type="component" value="Chromosome"/>
</dbReference>
<keyword evidence="2" id="KW-1185">Reference proteome</keyword>
<evidence type="ECO:0000313" key="2">
    <source>
        <dbReference type="Proteomes" id="UP000094378"/>
    </source>
</evidence>